<protein>
    <submittedName>
        <fullName evidence="1">Uncharacterized protein</fullName>
    </submittedName>
</protein>
<name>A0A6C0EIS8_9ZZZZ</name>
<accession>A0A6C0EIS8</accession>
<dbReference type="EMBL" id="MN738868">
    <property type="protein sequence ID" value="QHT29094.1"/>
    <property type="molecule type" value="Genomic_DNA"/>
</dbReference>
<sequence length="89" mass="10912">MYKFIKVLSHTNPEISHVAYLYQDMTTHKYYLSYTHFNREYIEYKRANQYMLLIDNEPKTTKRVLKNINIVKEVTLNDFILKKINDYKL</sequence>
<proteinExistence type="predicted"/>
<evidence type="ECO:0000313" key="1">
    <source>
        <dbReference type="EMBL" id="QHT29094.1"/>
    </source>
</evidence>
<organism evidence="1">
    <name type="scientific">viral metagenome</name>
    <dbReference type="NCBI Taxonomy" id="1070528"/>
    <lineage>
        <taxon>unclassified sequences</taxon>
        <taxon>metagenomes</taxon>
        <taxon>organismal metagenomes</taxon>
    </lineage>
</organism>
<dbReference type="AlphaFoldDB" id="A0A6C0EIS8"/>
<reference evidence="1" key="1">
    <citation type="journal article" date="2020" name="Nature">
        <title>Giant virus diversity and host interactions through global metagenomics.</title>
        <authorList>
            <person name="Schulz F."/>
            <person name="Roux S."/>
            <person name="Paez-Espino D."/>
            <person name="Jungbluth S."/>
            <person name="Walsh D.A."/>
            <person name="Denef V.J."/>
            <person name="McMahon K.D."/>
            <person name="Konstantinidis K.T."/>
            <person name="Eloe-Fadrosh E.A."/>
            <person name="Kyrpides N.C."/>
            <person name="Woyke T."/>
        </authorList>
    </citation>
    <scope>NUCLEOTIDE SEQUENCE</scope>
    <source>
        <strain evidence="1">GVMAG-M-3300001351-8</strain>
    </source>
</reference>